<dbReference type="Proteomes" id="UP000235405">
    <property type="component" value="Unassembled WGS sequence"/>
</dbReference>
<dbReference type="PANTHER" id="PTHR12526:SF629">
    <property type="entry name" value="TEICHURONIC ACID BIOSYNTHESIS GLYCOSYLTRANSFERASE TUAH-RELATED"/>
    <property type="match status" value="1"/>
</dbReference>
<dbReference type="Gene3D" id="3.40.50.2000">
    <property type="entry name" value="Glycogen Phosphorylase B"/>
    <property type="match status" value="2"/>
</dbReference>
<keyword evidence="2" id="KW-0808">Transferase</keyword>
<keyword evidence="3" id="KW-1133">Transmembrane helix</keyword>
<keyword evidence="3" id="KW-0472">Membrane</keyword>
<dbReference type="SUPFAM" id="SSF53756">
    <property type="entry name" value="UDP-Glycosyltransferase/glycogen phosphorylase"/>
    <property type="match status" value="1"/>
</dbReference>
<feature type="domain" description="Glycosyl transferase family 1" evidence="4">
    <location>
        <begin position="186"/>
        <end position="323"/>
    </location>
</feature>
<evidence type="ECO:0000313" key="6">
    <source>
        <dbReference type="Proteomes" id="UP000235405"/>
    </source>
</evidence>
<feature type="transmembrane region" description="Helical" evidence="3">
    <location>
        <begin position="89"/>
        <end position="106"/>
    </location>
</feature>
<dbReference type="EMBL" id="MCSW01000058">
    <property type="protein sequence ID" value="PMF29908.1"/>
    <property type="molecule type" value="Genomic_DNA"/>
</dbReference>
<keyword evidence="1" id="KW-0328">Glycosyltransferase</keyword>
<keyword evidence="3" id="KW-0812">Transmembrane</keyword>
<dbReference type="Pfam" id="PF00534">
    <property type="entry name" value="Glycos_transf_1"/>
    <property type="match status" value="1"/>
</dbReference>
<sequence length="365" mass="41932">MRILYVHDYPFRVNKNGAIGFEVGMPKSYFERFTNSGATVEILSRKNLTSKGSFLTQDSIKHSTYSSKGYLGIFINLVKMRFSRSKHDLYVINYPSITGLLFLFLFSNRCHYVIEHVNDNNSFKSKRGGVFVSFLLNRYSSKFISRSFGITSVAQYLVNDCYPSRYIVASNVNITIPEFSSKSIEIPLKLISVGAFSKKKGIDLAIARVRELDIECEYYIVGGEGDLNFKHLVSNLPNNIKIIRLGMLDKTKVYKLLNEAHVFLQPSRSEGLPRALIEAMAHSLPSITSNLPCFLDLIDRDYIIDWSKEGSLQPVIKKLINSRNYEFQANTNYKTSLRFDDSILTERKNQFYKEVFHELHVDRKV</sequence>
<protein>
    <recommendedName>
        <fullName evidence="4">Glycosyl transferase family 1 domain-containing protein</fullName>
    </recommendedName>
</protein>
<dbReference type="GO" id="GO:1901135">
    <property type="term" value="P:carbohydrate derivative metabolic process"/>
    <property type="evidence" value="ECO:0007669"/>
    <property type="project" value="UniProtKB-ARBA"/>
</dbReference>
<dbReference type="AlphaFoldDB" id="A0A2N7CIN1"/>
<evidence type="ECO:0000256" key="3">
    <source>
        <dbReference type="SAM" id="Phobius"/>
    </source>
</evidence>
<name>A0A2N7CIN1_VIBSP</name>
<evidence type="ECO:0000256" key="2">
    <source>
        <dbReference type="ARBA" id="ARBA00022679"/>
    </source>
</evidence>
<gene>
    <name evidence="5" type="ORF">BCV19_03130</name>
</gene>
<evidence type="ECO:0000256" key="1">
    <source>
        <dbReference type="ARBA" id="ARBA00022676"/>
    </source>
</evidence>
<evidence type="ECO:0000259" key="4">
    <source>
        <dbReference type="Pfam" id="PF00534"/>
    </source>
</evidence>
<organism evidence="5 6">
    <name type="scientific">Vibrio splendidus</name>
    <dbReference type="NCBI Taxonomy" id="29497"/>
    <lineage>
        <taxon>Bacteria</taxon>
        <taxon>Pseudomonadati</taxon>
        <taxon>Pseudomonadota</taxon>
        <taxon>Gammaproteobacteria</taxon>
        <taxon>Vibrionales</taxon>
        <taxon>Vibrionaceae</taxon>
        <taxon>Vibrio</taxon>
    </lineage>
</organism>
<dbReference type="PANTHER" id="PTHR12526">
    <property type="entry name" value="GLYCOSYLTRANSFERASE"/>
    <property type="match status" value="1"/>
</dbReference>
<proteinExistence type="predicted"/>
<comment type="caution">
    <text evidence="5">The sequence shown here is derived from an EMBL/GenBank/DDBJ whole genome shotgun (WGS) entry which is preliminary data.</text>
</comment>
<dbReference type="CDD" id="cd03801">
    <property type="entry name" value="GT4_PimA-like"/>
    <property type="match status" value="1"/>
</dbReference>
<dbReference type="RefSeq" id="WP_102481926.1">
    <property type="nucleotide sequence ID" value="NZ_MCSW01000058.1"/>
</dbReference>
<dbReference type="InterPro" id="IPR001296">
    <property type="entry name" value="Glyco_trans_1"/>
</dbReference>
<dbReference type="GO" id="GO:0016757">
    <property type="term" value="F:glycosyltransferase activity"/>
    <property type="evidence" value="ECO:0007669"/>
    <property type="project" value="UniProtKB-KW"/>
</dbReference>
<reference evidence="6" key="1">
    <citation type="submission" date="2016-07" db="EMBL/GenBank/DDBJ databases">
        <title>Nontailed viruses are major unrecognized killers of bacteria in the ocean.</title>
        <authorList>
            <person name="Kauffman K."/>
            <person name="Hussain F."/>
            <person name="Yang J."/>
            <person name="Arevalo P."/>
            <person name="Brown J."/>
            <person name="Cutler M."/>
            <person name="Kelly L."/>
            <person name="Polz M.F."/>
        </authorList>
    </citation>
    <scope>NUCLEOTIDE SEQUENCE [LARGE SCALE GENOMIC DNA]</scope>
    <source>
        <strain evidence="6">10N.286.54.F3</strain>
    </source>
</reference>
<evidence type="ECO:0000313" key="5">
    <source>
        <dbReference type="EMBL" id="PMF29908.1"/>
    </source>
</evidence>
<accession>A0A2N7CIN1</accession>